<proteinExistence type="predicted"/>
<protein>
    <submittedName>
        <fullName evidence="1">Uncharacterized protein</fullName>
    </submittedName>
</protein>
<dbReference type="AlphaFoldDB" id="A0A078S1W2"/>
<accession>A0A078S1W2</accession>
<comment type="caution">
    <text evidence="1">The sequence shown here is derived from an EMBL/GenBank/DDBJ whole genome shotgun (WGS) entry which is preliminary data.</text>
</comment>
<dbReference type="PATRIC" id="fig|1339349.3.peg.1588"/>
<sequence>MVFIIEVGDRYHQQTVIFACVTIYNCCTMIGSRPIRPQYLPWQRFLQINHQGLVKS</sequence>
<reference evidence="1 2" key="1">
    <citation type="submission" date="2014-04" db="EMBL/GenBank/DDBJ databases">
        <authorList>
            <person name="Sears C."/>
            <person name="Carroll K."/>
            <person name="Sack B.R."/>
            <person name="Qadri F."/>
            <person name="Myers L.L."/>
            <person name="Chung G.-T."/>
            <person name="Escheverria P."/>
            <person name="Fraser C.M."/>
            <person name="Sadzewicz L."/>
            <person name="Shefchek K.A."/>
            <person name="Tallon L."/>
            <person name="Das S.P."/>
            <person name="Daugherty S."/>
            <person name="Mongodin E.F."/>
        </authorList>
    </citation>
    <scope>NUCLEOTIDE SEQUENCE [LARGE SCALE GENOMIC DNA]</scope>
    <source>
        <strain evidence="1 2">3978 T3 ii</strain>
    </source>
</reference>
<gene>
    <name evidence="1" type="ORF">M094_0330</name>
</gene>
<dbReference type="EMBL" id="JNHN01000167">
    <property type="protein sequence ID" value="KDS51674.1"/>
    <property type="molecule type" value="Genomic_DNA"/>
</dbReference>
<name>A0A078S1W2_BACUN</name>
<evidence type="ECO:0000313" key="1">
    <source>
        <dbReference type="EMBL" id="KDS51674.1"/>
    </source>
</evidence>
<evidence type="ECO:0000313" key="2">
    <source>
        <dbReference type="Proteomes" id="UP000028013"/>
    </source>
</evidence>
<organism evidence="1 2">
    <name type="scientific">Bacteroides uniformis str. 3978 T3 ii</name>
    <dbReference type="NCBI Taxonomy" id="1339349"/>
    <lineage>
        <taxon>Bacteria</taxon>
        <taxon>Pseudomonadati</taxon>
        <taxon>Bacteroidota</taxon>
        <taxon>Bacteroidia</taxon>
        <taxon>Bacteroidales</taxon>
        <taxon>Bacteroidaceae</taxon>
        <taxon>Bacteroides</taxon>
    </lineage>
</organism>
<dbReference type="Proteomes" id="UP000028013">
    <property type="component" value="Unassembled WGS sequence"/>
</dbReference>